<reference evidence="1 2" key="1">
    <citation type="submission" date="2019-02" db="EMBL/GenBank/DDBJ databases">
        <title>Pedobacter sp. RP-1-14 sp. nov., isolated from Arctic soil.</title>
        <authorList>
            <person name="Dahal R.H."/>
        </authorList>
    </citation>
    <scope>NUCLEOTIDE SEQUENCE [LARGE SCALE GENOMIC DNA]</scope>
    <source>
        <strain evidence="1 2">RP-1-14</strain>
    </source>
</reference>
<evidence type="ECO:0000313" key="1">
    <source>
        <dbReference type="EMBL" id="TCC99974.1"/>
    </source>
</evidence>
<comment type="caution">
    <text evidence="1">The sequence shown here is derived from an EMBL/GenBank/DDBJ whole genome shotgun (WGS) entry which is preliminary data.</text>
</comment>
<evidence type="ECO:0000313" key="2">
    <source>
        <dbReference type="Proteomes" id="UP000293347"/>
    </source>
</evidence>
<protein>
    <submittedName>
        <fullName evidence="1">Uncharacterized protein</fullName>
    </submittedName>
</protein>
<gene>
    <name evidence="1" type="ORF">EZ437_17190</name>
</gene>
<dbReference type="Proteomes" id="UP000293347">
    <property type="component" value="Unassembled WGS sequence"/>
</dbReference>
<proteinExistence type="predicted"/>
<dbReference type="OrthoDB" id="981061at2"/>
<accession>A0A4R0NLR3</accession>
<dbReference type="AlphaFoldDB" id="A0A4R0NLR3"/>
<dbReference type="RefSeq" id="WP_131597309.1">
    <property type="nucleotide sequence ID" value="NZ_SJSL01000005.1"/>
</dbReference>
<name>A0A4R0NLR3_9SPHI</name>
<keyword evidence="2" id="KW-1185">Reference proteome</keyword>
<dbReference type="EMBL" id="SJSL01000005">
    <property type="protein sequence ID" value="TCC99974.1"/>
    <property type="molecule type" value="Genomic_DNA"/>
</dbReference>
<sequence length="69" mass="7983">MLITYYRLKFNPDIKMEGRFLETLGFKPCGHCFKEDEGFWASSPPTQESGFWSSTPSKHNCMENGDLPF</sequence>
<organism evidence="1 2">
    <name type="scientific">Pedobacter psychroterrae</name>
    <dbReference type="NCBI Taxonomy" id="2530453"/>
    <lineage>
        <taxon>Bacteria</taxon>
        <taxon>Pseudomonadati</taxon>
        <taxon>Bacteroidota</taxon>
        <taxon>Sphingobacteriia</taxon>
        <taxon>Sphingobacteriales</taxon>
        <taxon>Sphingobacteriaceae</taxon>
        <taxon>Pedobacter</taxon>
    </lineage>
</organism>